<comment type="caution">
    <text evidence="1">The sequence shown here is derived from an EMBL/GenBank/DDBJ whole genome shotgun (WGS) entry which is preliminary data.</text>
</comment>
<dbReference type="EMBL" id="VSRR010103352">
    <property type="protein sequence ID" value="MPC95731.1"/>
    <property type="molecule type" value="Genomic_DNA"/>
</dbReference>
<sequence>MEEVAIKKVISLCEKTKVHLKNVGSTVQLPPIRSAGNFLYSGTHIGAHITTKGIFGVRQLHLHLEPGYRGDM</sequence>
<dbReference type="AlphaFoldDB" id="A0A5B7JCQ7"/>
<evidence type="ECO:0000313" key="2">
    <source>
        <dbReference type="Proteomes" id="UP000324222"/>
    </source>
</evidence>
<reference evidence="1 2" key="1">
    <citation type="submission" date="2019-05" db="EMBL/GenBank/DDBJ databases">
        <title>Another draft genome of Portunus trituberculatus and its Hox gene families provides insights of decapod evolution.</title>
        <authorList>
            <person name="Jeong J.-H."/>
            <person name="Song I."/>
            <person name="Kim S."/>
            <person name="Choi T."/>
            <person name="Kim D."/>
            <person name="Ryu S."/>
            <person name="Kim W."/>
        </authorList>
    </citation>
    <scope>NUCLEOTIDE SEQUENCE [LARGE SCALE GENOMIC DNA]</scope>
    <source>
        <tissue evidence="1">Muscle</tissue>
    </source>
</reference>
<accession>A0A5B7JCQ7</accession>
<name>A0A5B7JCQ7_PORTR</name>
<dbReference type="Proteomes" id="UP000324222">
    <property type="component" value="Unassembled WGS sequence"/>
</dbReference>
<protein>
    <submittedName>
        <fullName evidence="1">Uncharacterized protein</fullName>
    </submittedName>
</protein>
<organism evidence="1 2">
    <name type="scientific">Portunus trituberculatus</name>
    <name type="common">Swimming crab</name>
    <name type="synonym">Neptunus trituberculatus</name>
    <dbReference type="NCBI Taxonomy" id="210409"/>
    <lineage>
        <taxon>Eukaryota</taxon>
        <taxon>Metazoa</taxon>
        <taxon>Ecdysozoa</taxon>
        <taxon>Arthropoda</taxon>
        <taxon>Crustacea</taxon>
        <taxon>Multicrustacea</taxon>
        <taxon>Malacostraca</taxon>
        <taxon>Eumalacostraca</taxon>
        <taxon>Eucarida</taxon>
        <taxon>Decapoda</taxon>
        <taxon>Pleocyemata</taxon>
        <taxon>Brachyura</taxon>
        <taxon>Eubrachyura</taxon>
        <taxon>Portunoidea</taxon>
        <taxon>Portunidae</taxon>
        <taxon>Portuninae</taxon>
        <taxon>Portunus</taxon>
    </lineage>
</organism>
<gene>
    <name evidence="1" type="ORF">E2C01_090957</name>
</gene>
<proteinExistence type="predicted"/>
<evidence type="ECO:0000313" key="1">
    <source>
        <dbReference type="EMBL" id="MPC95731.1"/>
    </source>
</evidence>
<keyword evidence="2" id="KW-1185">Reference proteome</keyword>